<dbReference type="EMBL" id="DS028093">
    <property type="protein sequence ID" value="KMO99933.1"/>
    <property type="molecule type" value="Genomic_DNA"/>
</dbReference>
<organism evidence="2 3">
    <name type="scientific">Coccidioides immitis RMSCC 2394</name>
    <dbReference type="NCBI Taxonomy" id="404692"/>
    <lineage>
        <taxon>Eukaryota</taxon>
        <taxon>Fungi</taxon>
        <taxon>Dikarya</taxon>
        <taxon>Ascomycota</taxon>
        <taxon>Pezizomycotina</taxon>
        <taxon>Eurotiomycetes</taxon>
        <taxon>Eurotiomycetidae</taxon>
        <taxon>Onygenales</taxon>
        <taxon>Onygenaceae</taxon>
        <taxon>Coccidioides</taxon>
    </lineage>
</organism>
<name>A0A0J6XYV4_COCIT</name>
<sequence>MNAKYFVLDDGVMLVPRLKQANGKADAEVLLCLLHEVNSARSFTRQPGAFTMSSAQPTSVDFRQRPGSTEWRLNDPTVRRYALAVSSTQPFSFGCVAVTR</sequence>
<protein>
    <submittedName>
        <fullName evidence="2">Uncharacterized protein</fullName>
    </submittedName>
</protein>
<accession>A0A0J6XYV4</accession>
<evidence type="ECO:0000256" key="1">
    <source>
        <dbReference type="SAM" id="MobiDB-lite"/>
    </source>
</evidence>
<dbReference type="Proteomes" id="UP000054565">
    <property type="component" value="Unassembled WGS sequence"/>
</dbReference>
<dbReference type="AlphaFoldDB" id="A0A0J6XYV4"/>
<feature type="compositionally biased region" description="Polar residues" evidence="1">
    <location>
        <begin position="48"/>
        <end position="61"/>
    </location>
</feature>
<evidence type="ECO:0000313" key="2">
    <source>
        <dbReference type="EMBL" id="KMO99933.1"/>
    </source>
</evidence>
<feature type="region of interest" description="Disordered" evidence="1">
    <location>
        <begin position="48"/>
        <end position="68"/>
    </location>
</feature>
<proteinExistence type="predicted"/>
<reference evidence="3" key="1">
    <citation type="journal article" date="2010" name="Genome Res.">
        <title>Population genomic sequencing of Coccidioides fungi reveals recent hybridization and transposon control.</title>
        <authorList>
            <person name="Neafsey D.E."/>
            <person name="Barker B.M."/>
            <person name="Sharpton T.J."/>
            <person name="Stajich J.E."/>
            <person name="Park D.J."/>
            <person name="Whiston E."/>
            <person name="Hung C.-Y."/>
            <person name="McMahan C."/>
            <person name="White J."/>
            <person name="Sykes S."/>
            <person name="Heiman D."/>
            <person name="Young S."/>
            <person name="Zeng Q."/>
            <person name="Abouelleil A."/>
            <person name="Aftuck L."/>
            <person name="Bessette D."/>
            <person name="Brown A."/>
            <person name="FitzGerald M."/>
            <person name="Lui A."/>
            <person name="Macdonald J.P."/>
            <person name="Priest M."/>
            <person name="Orbach M.J."/>
            <person name="Galgiani J.N."/>
            <person name="Kirkland T.N."/>
            <person name="Cole G.T."/>
            <person name="Birren B.W."/>
            <person name="Henn M.R."/>
            <person name="Taylor J.W."/>
            <person name="Rounsley S.D."/>
        </authorList>
    </citation>
    <scope>NUCLEOTIDE SEQUENCE [LARGE SCALE GENOMIC DNA]</scope>
    <source>
        <strain evidence="3">RMSCC 2394</strain>
    </source>
</reference>
<evidence type="ECO:0000313" key="3">
    <source>
        <dbReference type="Proteomes" id="UP000054565"/>
    </source>
</evidence>
<gene>
    <name evidence="2" type="ORF">CIRG_00076</name>
</gene>